<keyword evidence="2" id="KW-0175">Coiled coil</keyword>
<dbReference type="EMBL" id="JWZX01003405">
    <property type="protein sequence ID" value="KOO20884.1"/>
    <property type="molecule type" value="Genomic_DNA"/>
</dbReference>
<reference evidence="5" key="1">
    <citation type="journal article" date="2015" name="PLoS Genet.">
        <title>Genome Sequence and Transcriptome Analyses of Chrysochromulina tobin: Metabolic Tools for Enhanced Algal Fitness in the Prominent Order Prymnesiales (Haptophyceae).</title>
        <authorList>
            <person name="Hovde B.T."/>
            <person name="Deodato C.R."/>
            <person name="Hunsperger H.M."/>
            <person name="Ryken S.A."/>
            <person name="Yost W."/>
            <person name="Jha R.K."/>
            <person name="Patterson J."/>
            <person name="Monnat R.J. Jr."/>
            <person name="Barlow S.B."/>
            <person name="Starkenburg S.R."/>
            <person name="Cattolico R.A."/>
        </authorList>
    </citation>
    <scope>NUCLEOTIDE SEQUENCE</scope>
    <source>
        <strain evidence="5">CCMP291</strain>
    </source>
</reference>
<evidence type="ECO:0000256" key="2">
    <source>
        <dbReference type="SAM" id="Coils"/>
    </source>
</evidence>
<dbReference type="PROSITE" id="PS50222">
    <property type="entry name" value="EF_HAND_2"/>
    <property type="match status" value="1"/>
</dbReference>
<accession>A0A0M0J2V1</accession>
<comment type="caution">
    <text evidence="4">The sequence shown here is derived from an EMBL/GenBank/DDBJ whole genome shotgun (WGS) entry which is preliminary data.</text>
</comment>
<evidence type="ECO:0000256" key="1">
    <source>
        <dbReference type="ARBA" id="ARBA00022837"/>
    </source>
</evidence>
<dbReference type="Gene3D" id="1.10.238.10">
    <property type="entry name" value="EF-hand"/>
    <property type="match status" value="1"/>
</dbReference>
<dbReference type="OrthoDB" id="26525at2759"/>
<dbReference type="AlphaFoldDB" id="A0A0M0J2V1"/>
<dbReference type="InterPro" id="IPR018247">
    <property type="entry name" value="EF_Hand_1_Ca_BS"/>
</dbReference>
<keyword evidence="5" id="KW-1185">Reference proteome</keyword>
<feature type="coiled-coil region" evidence="2">
    <location>
        <begin position="83"/>
        <end position="117"/>
    </location>
</feature>
<feature type="domain" description="EF-hand" evidence="3">
    <location>
        <begin position="206"/>
        <end position="241"/>
    </location>
</feature>
<name>A0A0M0J2V1_9EUKA</name>
<dbReference type="CDD" id="cd00051">
    <property type="entry name" value="EFh"/>
    <property type="match status" value="1"/>
</dbReference>
<dbReference type="SMART" id="SM00054">
    <property type="entry name" value="EFh"/>
    <property type="match status" value="2"/>
</dbReference>
<sequence>MWEAVHEDVPTAEAAAAAAEKAKEAVQAATAAAAEVEVKIHAEVALGNETAGISAAELGERVALSRGAVSALQAARAWGVLPAYALNVQLAACEQAVAELEAQVELAEAEDSLASQRASAARRVAAAEGAASAAVAAVALVRAATASAAQGDSGASSMVSKAAKDAAAAATAFSKSVGAVLHSIDTWSEAIRKLGWRGLDITCDLDEWLTAEGSFKQWDTNGDGKVRKAELRKAVALLGIDVPSHEVDRLFESYDRDGGGAIEFQELQRAIWRPPEAAAGATAEDAAAHAPAAAAEQPSGRSLGRFLGVQDVPGLNARTALALKAKRQELRTARARARGKLMLIGALKETCALWPEVAVPGKATVKVDIRWNPTYVHAITGATATGHPLSALLAPFFDRLMAHPRHLRPRFTDSFVVFADADAGAGAGSAGGAPSPTGGLYCFDFATGTRHDCLLPETARASLTK</sequence>
<dbReference type="Pfam" id="PF13499">
    <property type="entry name" value="EF-hand_7"/>
    <property type="match status" value="1"/>
</dbReference>
<evidence type="ECO:0000313" key="5">
    <source>
        <dbReference type="Proteomes" id="UP000037460"/>
    </source>
</evidence>
<dbReference type="InterPro" id="IPR011992">
    <property type="entry name" value="EF-hand-dom_pair"/>
</dbReference>
<dbReference type="Proteomes" id="UP000037460">
    <property type="component" value="Unassembled WGS sequence"/>
</dbReference>
<protein>
    <recommendedName>
        <fullName evidence="3">EF-hand domain-containing protein</fullName>
    </recommendedName>
</protein>
<dbReference type="InterPro" id="IPR002048">
    <property type="entry name" value="EF_hand_dom"/>
</dbReference>
<dbReference type="GO" id="GO:0005509">
    <property type="term" value="F:calcium ion binding"/>
    <property type="evidence" value="ECO:0007669"/>
    <property type="project" value="InterPro"/>
</dbReference>
<evidence type="ECO:0000259" key="3">
    <source>
        <dbReference type="PROSITE" id="PS50222"/>
    </source>
</evidence>
<dbReference type="PROSITE" id="PS00018">
    <property type="entry name" value="EF_HAND_1"/>
    <property type="match status" value="1"/>
</dbReference>
<dbReference type="SUPFAM" id="SSF47473">
    <property type="entry name" value="EF-hand"/>
    <property type="match status" value="1"/>
</dbReference>
<evidence type="ECO:0000313" key="4">
    <source>
        <dbReference type="EMBL" id="KOO20884.1"/>
    </source>
</evidence>
<proteinExistence type="predicted"/>
<organism evidence="4 5">
    <name type="scientific">Chrysochromulina tobinii</name>
    <dbReference type="NCBI Taxonomy" id="1460289"/>
    <lineage>
        <taxon>Eukaryota</taxon>
        <taxon>Haptista</taxon>
        <taxon>Haptophyta</taxon>
        <taxon>Prymnesiophyceae</taxon>
        <taxon>Prymnesiales</taxon>
        <taxon>Chrysochromulinaceae</taxon>
        <taxon>Chrysochromulina</taxon>
    </lineage>
</organism>
<feature type="coiled-coil region" evidence="2">
    <location>
        <begin position="12"/>
        <end position="39"/>
    </location>
</feature>
<keyword evidence="1" id="KW-0106">Calcium</keyword>
<gene>
    <name evidence="4" type="ORF">Ctob_000925</name>
</gene>